<sequence>MPPVQCPYVEEESTSPPAAPSRMPPSVIAVAAVLLLALLLLLIERSWRREVARILANTGRRMSARQAPKFRLFGYVFPIGIRRVRPSSRVAAPGANSAVTNVAVQLEAIPTAPPNNIAPPSALDDAVADNPRYAPSGEAARRTVGDGGVVDDDDRSSLSVRTRFVSRDRRRCIDALAFSLLRQSSSLSTRTSNLPALRPHAHPRHTLPRPSGLPGSNPGTPPPFSSTLFATSFLCRHLAWTL</sequence>
<gene>
    <name evidence="3" type="ORF">BXZ70DRAFT_557627</name>
</gene>
<accession>A0A8K0UHZ1</accession>
<dbReference type="Proteomes" id="UP000813824">
    <property type="component" value="Unassembled WGS sequence"/>
</dbReference>
<feature type="region of interest" description="Disordered" evidence="1">
    <location>
        <begin position="189"/>
        <end position="223"/>
    </location>
</feature>
<feature type="transmembrane region" description="Helical" evidence="2">
    <location>
        <begin position="23"/>
        <end position="43"/>
    </location>
</feature>
<evidence type="ECO:0000256" key="1">
    <source>
        <dbReference type="SAM" id="MobiDB-lite"/>
    </source>
</evidence>
<keyword evidence="4" id="KW-1185">Reference proteome</keyword>
<protein>
    <submittedName>
        <fullName evidence="3">Uncharacterized protein</fullName>
    </submittedName>
</protein>
<comment type="caution">
    <text evidence="3">The sequence shown here is derived from an EMBL/GenBank/DDBJ whole genome shotgun (WGS) entry which is preliminary data.</text>
</comment>
<keyword evidence="2" id="KW-1133">Transmembrane helix</keyword>
<keyword evidence="2" id="KW-0812">Transmembrane</keyword>
<dbReference type="EMBL" id="JAEVFJ010000043">
    <property type="protein sequence ID" value="KAH8086010.1"/>
    <property type="molecule type" value="Genomic_DNA"/>
</dbReference>
<keyword evidence="2" id="KW-0472">Membrane</keyword>
<evidence type="ECO:0000313" key="4">
    <source>
        <dbReference type="Proteomes" id="UP000813824"/>
    </source>
</evidence>
<evidence type="ECO:0000313" key="3">
    <source>
        <dbReference type="EMBL" id="KAH8086010.1"/>
    </source>
</evidence>
<name>A0A8K0UHZ1_9AGAR</name>
<dbReference type="AlphaFoldDB" id="A0A8K0UHZ1"/>
<feature type="region of interest" description="Disordered" evidence="1">
    <location>
        <begin position="1"/>
        <end position="22"/>
    </location>
</feature>
<reference evidence="3" key="1">
    <citation type="journal article" date="2021" name="New Phytol.">
        <title>Evolutionary innovations through gain and loss of genes in the ectomycorrhizal Boletales.</title>
        <authorList>
            <person name="Wu G."/>
            <person name="Miyauchi S."/>
            <person name="Morin E."/>
            <person name="Kuo A."/>
            <person name="Drula E."/>
            <person name="Varga T."/>
            <person name="Kohler A."/>
            <person name="Feng B."/>
            <person name="Cao Y."/>
            <person name="Lipzen A."/>
            <person name="Daum C."/>
            <person name="Hundley H."/>
            <person name="Pangilinan J."/>
            <person name="Johnson J."/>
            <person name="Barry K."/>
            <person name="LaButti K."/>
            <person name="Ng V."/>
            <person name="Ahrendt S."/>
            <person name="Min B."/>
            <person name="Choi I.G."/>
            <person name="Park H."/>
            <person name="Plett J.M."/>
            <person name="Magnuson J."/>
            <person name="Spatafora J.W."/>
            <person name="Nagy L.G."/>
            <person name="Henrissat B."/>
            <person name="Grigoriev I.V."/>
            <person name="Yang Z.L."/>
            <person name="Xu J."/>
            <person name="Martin F.M."/>
        </authorList>
    </citation>
    <scope>NUCLEOTIDE SEQUENCE</scope>
    <source>
        <strain evidence="3">KKN 215</strain>
    </source>
</reference>
<organism evidence="3 4">
    <name type="scientific">Cristinia sonorae</name>
    <dbReference type="NCBI Taxonomy" id="1940300"/>
    <lineage>
        <taxon>Eukaryota</taxon>
        <taxon>Fungi</taxon>
        <taxon>Dikarya</taxon>
        <taxon>Basidiomycota</taxon>
        <taxon>Agaricomycotina</taxon>
        <taxon>Agaricomycetes</taxon>
        <taxon>Agaricomycetidae</taxon>
        <taxon>Agaricales</taxon>
        <taxon>Pleurotineae</taxon>
        <taxon>Stephanosporaceae</taxon>
        <taxon>Cristinia</taxon>
    </lineage>
</organism>
<feature type="region of interest" description="Disordered" evidence="1">
    <location>
        <begin position="129"/>
        <end position="154"/>
    </location>
</feature>
<proteinExistence type="predicted"/>
<evidence type="ECO:0000256" key="2">
    <source>
        <dbReference type="SAM" id="Phobius"/>
    </source>
</evidence>